<sequence length="109" mass="12146">MKDCIKRAHAIVPTKSTLPSSPCWIISTRTSEAGQNIVAEETSAFVCPVPANSTSKRCSRLEPPNKSRTAKQKRLGVVMRTIRVWEDISGECVVKIFEKVITKEPEVMM</sequence>
<reference evidence="2" key="1">
    <citation type="submission" date="2017-03" db="EMBL/GenBank/DDBJ databases">
        <title>Phytopthora megakarya and P. palmivora, two closely related causual agents of cacao black pod achieved similar genome size and gene model numbers by different mechanisms.</title>
        <authorList>
            <person name="Ali S."/>
            <person name="Shao J."/>
            <person name="Larry D.J."/>
            <person name="Kronmiller B."/>
            <person name="Shen D."/>
            <person name="Strem M.D."/>
            <person name="Melnick R.L."/>
            <person name="Guiltinan M.J."/>
            <person name="Tyler B.M."/>
            <person name="Meinhardt L.W."/>
            <person name="Bailey B.A."/>
        </authorList>
    </citation>
    <scope>NUCLEOTIDE SEQUENCE [LARGE SCALE GENOMIC DNA]</scope>
    <source>
        <strain evidence="2">zdho120</strain>
    </source>
</reference>
<comment type="caution">
    <text evidence="1">The sequence shown here is derived from an EMBL/GenBank/DDBJ whole genome shotgun (WGS) entry which is preliminary data.</text>
</comment>
<organism evidence="1 2">
    <name type="scientific">Phytophthora megakarya</name>
    <dbReference type="NCBI Taxonomy" id="4795"/>
    <lineage>
        <taxon>Eukaryota</taxon>
        <taxon>Sar</taxon>
        <taxon>Stramenopiles</taxon>
        <taxon>Oomycota</taxon>
        <taxon>Peronosporomycetes</taxon>
        <taxon>Peronosporales</taxon>
        <taxon>Peronosporaceae</taxon>
        <taxon>Phytophthora</taxon>
    </lineage>
</organism>
<gene>
    <name evidence="1" type="ORF">PHMEG_00019914</name>
</gene>
<evidence type="ECO:0000313" key="1">
    <source>
        <dbReference type="EMBL" id="OWZ07665.1"/>
    </source>
</evidence>
<dbReference type="EMBL" id="NBNE01003448">
    <property type="protein sequence ID" value="OWZ07665.1"/>
    <property type="molecule type" value="Genomic_DNA"/>
</dbReference>
<accession>A0A225VQS1</accession>
<dbReference type="AlphaFoldDB" id="A0A225VQS1"/>
<proteinExistence type="predicted"/>
<protein>
    <submittedName>
        <fullName evidence="1">Uncharacterized protein</fullName>
    </submittedName>
</protein>
<keyword evidence="2" id="KW-1185">Reference proteome</keyword>
<evidence type="ECO:0000313" key="2">
    <source>
        <dbReference type="Proteomes" id="UP000198211"/>
    </source>
</evidence>
<dbReference type="Proteomes" id="UP000198211">
    <property type="component" value="Unassembled WGS sequence"/>
</dbReference>
<name>A0A225VQS1_9STRA</name>